<dbReference type="NCBIfam" id="TIGR00420">
    <property type="entry name" value="trmU"/>
    <property type="match status" value="1"/>
</dbReference>
<keyword evidence="6 10" id="KW-0694">RNA-binding</keyword>
<dbReference type="NCBIfam" id="NF001138">
    <property type="entry name" value="PRK00143.1"/>
    <property type="match status" value="1"/>
</dbReference>
<dbReference type="GO" id="GO:0002143">
    <property type="term" value="P:tRNA wobble position uridine thiolation"/>
    <property type="evidence" value="ECO:0007669"/>
    <property type="project" value="TreeGrafter"/>
</dbReference>
<keyword evidence="1 10" id="KW-0820">tRNA-binding</keyword>
<comment type="subcellular location">
    <subcellularLocation>
        <location evidence="10">Cytoplasm</location>
    </subcellularLocation>
</comment>
<feature type="site" description="Interaction with tRNA" evidence="10">
    <location>
        <position position="340"/>
    </location>
</feature>
<feature type="domain" description="tRNA-specific 2-thiouridylase MnmA-like C-terminal" evidence="11">
    <location>
        <begin position="284"/>
        <end position="356"/>
    </location>
</feature>
<dbReference type="InterPro" id="IPR004506">
    <property type="entry name" value="MnmA-like"/>
</dbReference>
<organism evidence="13 14">
    <name type="scientific">Mesomycoplasma bovoculi M165/69</name>
    <dbReference type="NCBI Taxonomy" id="743966"/>
    <lineage>
        <taxon>Bacteria</taxon>
        <taxon>Bacillati</taxon>
        <taxon>Mycoplasmatota</taxon>
        <taxon>Mycoplasmoidales</taxon>
        <taxon>Metamycoplasmataceae</taxon>
        <taxon>Mesomycoplasma</taxon>
    </lineage>
</organism>
<dbReference type="PANTHER" id="PTHR11933:SF5">
    <property type="entry name" value="MITOCHONDRIAL TRNA-SPECIFIC 2-THIOURIDYLASE 1"/>
    <property type="match status" value="1"/>
</dbReference>
<evidence type="ECO:0000256" key="8">
    <source>
        <dbReference type="ARBA" id="ARBA00051542"/>
    </source>
</evidence>
<dbReference type="KEGG" id="mbc:MYB_01730"/>
<dbReference type="GO" id="GO:0103016">
    <property type="term" value="F:tRNA-uridine 2-sulfurtransferase activity"/>
    <property type="evidence" value="ECO:0007669"/>
    <property type="project" value="UniProtKB-EC"/>
</dbReference>
<evidence type="ECO:0000313" key="13">
    <source>
        <dbReference type="EMBL" id="AHH45356.1"/>
    </source>
</evidence>
<evidence type="ECO:0000256" key="9">
    <source>
        <dbReference type="ARBA" id="ARBA00056575"/>
    </source>
</evidence>
<gene>
    <name evidence="10 13" type="primary">mnmA</name>
    <name evidence="13" type="ORF">MYB_01730</name>
</gene>
<dbReference type="InterPro" id="IPR046885">
    <property type="entry name" value="MnmA-like_C"/>
</dbReference>
<evidence type="ECO:0000256" key="2">
    <source>
        <dbReference type="ARBA" id="ARBA00022679"/>
    </source>
</evidence>
<dbReference type="Proteomes" id="UP000019229">
    <property type="component" value="Chromosome"/>
</dbReference>
<feature type="region of interest" description="Interaction with tRNA" evidence="10">
    <location>
        <begin position="151"/>
        <end position="153"/>
    </location>
</feature>
<keyword evidence="2 10" id="KW-0808">Transferase</keyword>
<keyword evidence="3 10" id="KW-0819">tRNA processing</keyword>
<dbReference type="STRING" id="743966.MYB_01730"/>
<dbReference type="Gene3D" id="2.30.30.280">
    <property type="entry name" value="Adenine nucleotide alpha hydrolases-like domains"/>
    <property type="match status" value="1"/>
</dbReference>
<reference evidence="13 14" key="1">
    <citation type="journal article" date="2014" name="Genome Announc.">
        <title>Complete Genome Sequence of Mycoplasma bovoculi Strain M165/69T (ATCC 29104).</title>
        <authorList>
            <person name="Calcutt M.J."/>
            <person name="Foecking M.F."/>
        </authorList>
    </citation>
    <scope>NUCLEOTIDE SEQUENCE [LARGE SCALE GENOMIC DNA]</scope>
    <source>
        <strain evidence="13">M165/69</strain>
    </source>
</reference>
<comment type="catalytic activity">
    <reaction evidence="8 10">
        <text>S-sulfanyl-L-cysteinyl-[protein] + uridine(34) in tRNA + AH2 + ATP = 2-thiouridine(34) in tRNA + L-cysteinyl-[protein] + A + AMP + diphosphate + H(+)</text>
        <dbReference type="Rhea" id="RHEA:47032"/>
        <dbReference type="Rhea" id="RHEA-COMP:10131"/>
        <dbReference type="Rhea" id="RHEA-COMP:11726"/>
        <dbReference type="Rhea" id="RHEA-COMP:11727"/>
        <dbReference type="Rhea" id="RHEA-COMP:11728"/>
        <dbReference type="ChEBI" id="CHEBI:13193"/>
        <dbReference type="ChEBI" id="CHEBI:15378"/>
        <dbReference type="ChEBI" id="CHEBI:17499"/>
        <dbReference type="ChEBI" id="CHEBI:29950"/>
        <dbReference type="ChEBI" id="CHEBI:30616"/>
        <dbReference type="ChEBI" id="CHEBI:33019"/>
        <dbReference type="ChEBI" id="CHEBI:61963"/>
        <dbReference type="ChEBI" id="CHEBI:65315"/>
        <dbReference type="ChEBI" id="CHEBI:87170"/>
        <dbReference type="ChEBI" id="CHEBI:456215"/>
        <dbReference type="EC" id="2.8.1.13"/>
    </reaction>
</comment>
<dbReference type="EC" id="2.8.1.13" evidence="10"/>
<proteinExistence type="inferred from homology"/>
<dbReference type="RefSeq" id="WP_022935653.1">
    <property type="nucleotide sequence ID" value="NZ_CP007154.1"/>
</dbReference>
<keyword evidence="7" id="KW-1015">Disulfide bond</keyword>
<dbReference type="HOGENOM" id="CLU_035188_1_0_14"/>
<keyword evidence="4 10" id="KW-0547">Nucleotide-binding</keyword>
<dbReference type="FunFam" id="3.40.50.620:FF:000115">
    <property type="entry name" value="tRNA-specific 2-thiouridylase MnmA"/>
    <property type="match status" value="1"/>
</dbReference>
<keyword evidence="14" id="KW-1185">Reference proteome</keyword>
<dbReference type="Gene3D" id="2.40.30.10">
    <property type="entry name" value="Translation factors"/>
    <property type="match status" value="1"/>
</dbReference>
<dbReference type="HAMAP" id="MF_00144">
    <property type="entry name" value="tRNA_thiouridyl_MnmA"/>
    <property type="match status" value="1"/>
</dbReference>
<evidence type="ECO:0000256" key="5">
    <source>
        <dbReference type="ARBA" id="ARBA00022840"/>
    </source>
</evidence>
<dbReference type="InterPro" id="IPR023382">
    <property type="entry name" value="MnmA-like_central_sf"/>
</dbReference>
<name>W5UTA1_9BACT</name>
<feature type="site" description="Interaction with tRNA" evidence="10">
    <location>
        <position position="134"/>
    </location>
</feature>
<dbReference type="PANTHER" id="PTHR11933">
    <property type="entry name" value="TRNA 5-METHYLAMINOMETHYL-2-THIOURIDYLATE -METHYLTRANSFERASE"/>
    <property type="match status" value="1"/>
</dbReference>
<dbReference type="CDD" id="cd01998">
    <property type="entry name" value="MnmA_TRMU-like"/>
    <property type="match status" value="1"/>
</dbReference>
<evidence type="ECO:0000256" key="3">
    <source>
        <dbReference type="ARBA" id="ARBA00022694"/>
    </source>
</evidence>
<accession>W5UTA1</accession>
<dbReference type="GO" id="GO:0000049">
    <property type="term" value="F:tRNA binding"/>
    <property type="evidence" value="ECO:0007669"/>
    <property type="project" value="UniProtKB-KW"/>
</dbReference>
<feature type="active site" description="Cysteine persulfide intermediate" evidence="10">
    <location>
        <position position="201"/>
    </location>
</feature>
<dbReference type="Pfam" id="PF03054">
    <property type="entry name" value="tRNA_Me_trans"/>
    <property type="match status" value="1"/>
</dbReference>
<evidence type="ECO:0000256" key="7">
    <source>
        <dbReference type="ARBA" id="ARBA00023157"/>
    </source>
</evidence>
<feature type="domain" description="tRNA-specific 2-thiouridylase MnmA-like central" evidence="12">
    <location>
        <begin position="210"/>
        <end position="273"/>
    </location>
</feature>
<dbReference type="Gene3D" id="3.40.50.620">
    <property type="entry name" value="HUPs"/>
    <property type="match status" value="1"/>
</dbReference>
<dbReference type="FunFam" id="2.30.30.280:FF:000001">
    <property type="entry name" value="tRNA-specific 2-thiouridylase MnmA"/>
    <property type="match status" value="1"/>
</dbReference>
<evidence type="ECO:0000256" key="6">
    <source>
        <dbReference type="ARBA" id="ARBA00022884"/>
    </source>
</evidence>
<feature type="binding site" evidence="10">
    <location>
        <position position="33"/>
    </location>
    <ligand>
        <name>ATP</name>
        <dbReference type="ChEBI" id="CHEBI:30616"/>
    </ligand>
</feature>
<dbReference type="eggNOG" id="COG0482">
    <property type="taxonomic scope" value="Bacteria"/>
</dbReference>
<evidence type="ECO:0000313" key="14">
    <source>
        <dbReference type="Proteomes" id="UP000019229"/>
    </source>
</evidence>
<evidence type="ECO:0000256" key="4">
    <source>
        <dbReference type="ARBA" id="ARBA00022741"/>
    </source>
</evidence>
<feature type="binding site" evidence="10">
    <location>
        <begin position="7"/>
        <end position="14"/>
    </location>
    <ligand>
        <name>ATP</name>
        <dbReference type="ChEBI" id="CHEBI:30616"/>
    </ligand>
</feature>
<dbReference type="Pfam" id="PF20259">
    <property type="entry name" value="tRNA_Me_trans_M"/>
    <property type="match status" value="1"/>
</dbReference>
<dbReference type="PATRIC" id="fig|743966.3.peg.348"/>
<dbReference type="GO" id="GO:0005524">
    <property type="term" value="F:ATP binding"/>
    <property type="evidence" value="ECO:0007669"/>
    <property type="project" value="UniProtKB-KW"/>
</dbReference>
<evidence type="ECO:0000259" key="12">
    <source>
        <dbReference type="Pfam" id="PF20259"/>
    </source>
</evidence>
<feature type="region of interest" description="Interaction with target base in tRNA" evidence="10">
    <location>
        <begin position="103"/>
        <end position="105"/>
    </location>
</feature>
<dbReference type="SUPFAM" id="SSF52402">
    <property type="entry name" value="Adenine nucleotide alpha hydrolases-like"/>
    <property type="match status" value="1"/>
</dbReference>
<evidence type="ECO:0000259" key="11">
    <source>
        <dbReference type="Pfam" id="PF20258"/>
    </source>
</evidence>
<evidence type="ECO:0000256" key="10">
    <source>
        <dbReference type="HAMAP-Rule" id="MF_00144"/>
    </source>
</evidence>
<comment type="function">
    <text evidence="9 10">Catalyzes the 2-thiolation of uridine at the wobble position (U34) of tRNA, leading to the formation of s(2)U34.</text>
</comment>
<protein>
    <recommendedName>
        <fullName evidence="10">tRNA-specific 2-thiouridylase MnmA</fullName>
        <ecNumber evidence="10">2.8.1.13</ecNumber>
    </recommendedName>
</protein>
<sequence>MAKIVLGLSGGVDSSVSAHLLKQQGHQVIAVFMRNWDSTLNNDIKGNDSYQNNVCPQELDWLDAQKVAAQLEIPIFRVDFVEQYWNEVFADLISKYKNGKTPNPDILCNKNIKFKHFLNYAIKEHQADFIAMGHYARVENGKLFAGKDTNKDQSYFLAQLTNEQLAKVIFPLGNLTKVEIRQIASQIGLATATKKDSTGICFVGERRFTDFLQNYIPTMPGDIVDITTGKIIGEHPGAMYFTIGQRKGLGLNGMDQPYFVVGHKLDQKILYVAPQNQRQWLLSNKLLASSLNLLNKNFNPNNLMAKFRYRQTPVNVKIELIDENTFWVFYDDFEAVTPGQEVVIYDGEQVVVSGQIEEIFHNNKKLDYL</sequence>
<dbReference type="InterPro" id="IPR046884">
    <property type="entry name" value="MnmA-like_central"/>
</dbReference>
<dbReference type="Pfam" id="PF20258">
    <property type="entry name" value="tRNA_Me_trans_C"/>
    <property type="match status" value="1"/>
</dbReference>
<comment type="similarity">
    <text evidence="10">Belongs to the MnmA/TRMU family.</text>
</comment>
<dbReference type="OrthoDB" id="9800696at2"/>
<dbReference type="AlphaFoldDB" id="W5UTA1"/>
<comment type="caution">
    <text evidence="10">Lacks conserved residue(s) required for the propagation of feature annotation.</text>
</comment>
<keyword evidence="10" id="KW-0963">Cytoplasm</keyword>
<dbReference type="InterPro" id="IPR014729">
    <property type="entry name" value="Rossmann-like_a/b/a_fold"/>
</dbReference>
<evidence type="ECO:0000256" key="1">
    <source>
        <dbReference type="ARBA" id="ARBA00022555"/>
    </source>
</evidence>
<feature type="active site" description="Nucleophile" evidence="10">
    <location>
        <position position="108"/>
    </location>
</feature>
<feature type="region of interest" description="Interaction with tRNA" evidence="10">
    <location>
        <begin position="308"/>
        <end position="309"/>
    </location>
</feature>
<feature type="binding site" evidence="10">
    <location>
        <position position="133"/>
    </location>
    <ligand>
        <name>ATP</name>
        <dbReference type="ChEBI" id="CHEBI:30616"/>
    </ligand>
</feature>
<dbReference type="EMBL" id="CP007154">
    <property type="protein sequence ID" value="AHH45356.1"/>
    <property type="molecule type" value="Genomic_DNA"/>
</dbReference>
<dbReference type="GO" id="GO:0005737">
    <property type="term" value="C:cytoplasm"/>
    <property type="evidence" value="ECO:0007669"/>
    <property type="project" value="UniProtKB-SubCell"/>
</dbReference>
<keyword evidence="5 10" id="KW-0067">ATP-binding</keyword>